<dbReference type="PANTHER" id="PTHR13847">
    <property type="entry name" value="SARCOSINE DEHYDROGENASE-RELATED"/>
    <property type="match status" value="1"/>
</dbReference>
<name>A0A7X3CPT5_9BACL</name>
<dbReference type="Gene3D" id="3.50.50.60">
    <property type="entry name" value="FAD/NAD(P)-binding domain"/>
    <property type="match status" value="1"/>
</dbReference>
<accession>A0A7X3CPT5</accession>
<dbReference type="Pfam" id="PF01266">
    <property type="entry name" value="DAO"/>
    <property type="match status" value="1"/>
</dbReference>
<feature type="domain" description="FAD dependent oxidoreductase" evidence="2">
    <location>
        <begin position="5"/>
        <end position="382"/>
    </location>
</feature>
<protein>
    <submittedName>
        <fullName evidence="3">FAD-dependent oxidoreductase</fullName>
    </submittedName>
</protein>
<dbReference type="InterPro" id="IPR036188">
    <property type="entry name" value="FAD/NAD-bd_sf"/>
</dbReference>
<dbReference type="Gene3D" id="3.30.9.10">
    <property type="entry name" value="D-Amino Acid Oxidase, subunit A, domain 2"/>
    <property type="match status" value="1"/>
</dbReference>
<gene>
    <name evidence="3" type="ORF">GNP95_16035</name>
</gene>
<dbReference type="InterPro" id="IPR006076">
    <property type="entry name" value="FAD-dep_OxRdtase"/>
</dbReference>
<sequence>MMQNIVIMGGGVIGLSCAFELRKRGHNITLLEIGKCGGQASGAAAGMLAPYSENLEEPDEFFRLCLDSLRLYPAWQAEIRQMSGEAFEYANSGSLYAVYHEADILALEGRLLWQREFGSSGRIVEGEELRRIEPGISSEVKAALYTPEESHIYAPHYVQALEQVCRNMGVRIYEHLESVDIVDWLPGPGKMPEQTQAPRAQGQGQLFGLLQGQQQSLRREIVLKSKDGRKFPADRLIVCSGAWAQELSGTIALPLPIYPIRGQICAYDNARHTVRGMVFNNQGYVVAKDNGTVVCGASEDIAGFDTSVTEKGIGRLRKWNKRLFPSLEGEIPFHQWAGLRPSTQDGRPLLGSLEASDQIVLAAGHYRNGILLSPITAKIVADVIEGLELPSYYPAFAPERFNHMMMR</sequence>
<proteinExistence type="predicted"/>
<organism evidence="3 4">
    <name type="scientific">Paenibacillus woosongensis</name>
    <dbReference type="NCBI Taxonomy" id="307580"/>
    <lineage>
        <taxon>Bacteria</taxon>
        <taxon>Bacillati</taxon>
        <taxon>Bacillota</taxon>
        <taxon>Bacilli</taxon>
        <taxon>Bacillales</taxon>
        <taxon>Paenibacillaceae</taxon>
        <taxon>Paenibacillus</taxon>
    </lineage>
</organism>
<dbReference type="GO" id="GO:0005737">
    <property type="term" value="C:cytoplasm"/>
    <property type="evidence" value="ECO:0007669"/>
    <property type="project" value="TreeGrafter"/>
</dbReference>
<dbReference type="PANTHER" id="PTHR13847:SF289">
    <property type="entry name" value="GLYCINE OXIDASE"/>
    <property type="match status" value="1"/>
</dbReference>
<keyword evidence="1" id="KW-0560">Oxidoreductase</keyword>
<dbReference type="EMBL" id="WNZW01000006">
    <property type="protein sequence ID" value="MUG46497.1"/>
    <property type="molecule type" value="Genomic_DNA"/>
</dbReference>
<comment type="caution">
    <text evidence="3">The sequence shown here is derived from an EMBL/GenBank/DDBJ whole genome shotgun (WGS) entry which is preliminary data.</text>
</comment>
<evidence type="ECO:0000313" key="4">
    <source>
        <dbReference type="Proteomes" id="UP000447876"/>
    </source>
</evidence>
<evidence type="ECO:0000256" key="1">
    <source>
        <dbReference type="ARBA" id="ARBA00023002"/>
    </source>
</evidence>
<dbReference type="AlphaFoldDB" id="A0A7X3CPT5"/>
<evidence type="ECO:0000259" key="2">
    <source>
        <dbReference type="Pfam" id="PF01266"/>
    </source>
</evidence>
<reference evidence="3 4" key="1">
    <citation type="submission" date="2019-11" db="EMBL/GenBank/DDBJ databases">
        <title>Draft genome sequences of five Paenibacillus species of dairy origin.</title>
        <authorList>
            <person name="Olajide A.M."/>
            <person name="Chen S."/>
            <person name="Lapointe G."/>
        </authorList>
    </citation>
    <scope>NUCLEOTIDE SEQUENCE [LARGE SCALE GENOMIC DNA]</scope>
    <source>
        <strain evidence="3 4">12CR55</strain>
    </source>
</reference>
<dbReference type="RefSeq" id="WP_155611879.1">
    <property type="nucleotide sequence ID" value="NZ_WNZW01000006.1"/>
</dbReference>
<evidence type="ECO:0000313" key="3">
    <source>
        <dbReference type="EMBL" id="MUG46497.1"/>
    </source>
</evidence>
<dbReference type="OrthoDB" id="9794226at2"/>
<dbReference type="SUPFAM" id="SSF54373">
    <property type="entry name" value="FAD-linked reductases, C-terminal domain"/>
    <property type="match status" value="1"/>
</dbReference>
<dbReference type="GO" id="GO:0016491">
    <property type="term" value="F:oxidoreductase activity"/>
    <property type="evidence" value="ECO:0007669"/>
    <property type="project" value="UniProtKB-KW"/>
</dbReference>
<dbReference type="Proteomes" id="UP000447876">
    <property type="component" value="Unassembled WGS sequence"/>
</dbReference>
<dbReference type="SUPFAM" id="SSF51905">
    <property type="entry name" value="FAD/NAD(P)-binding domain"/>
    <property type="match status" value="1"/>
</dbReference>